<evidence type="ECO:0000313" key="1">
    <source>
        <dbReference type="EMBL" id="KAJ1901444.1"/>
    </source>
</evidence>
<dbReference type="Proteomes" id="UP001150581">
    <property type="component" value="Unassembled WGS sequence"/>
</dbReference>
<keyword evidence="2" id="KW-1185">Reference proteome</keyword>
<protein>
    <submittedName>
        <fullName evidence="1">Uncharacterized protein</fullName>
    </submittedName>
</protein>
<accession>A0ACC1IV21</accession>
<dbReference type="EMBL" id="JANBPG010000027">
    <property type="protein sequence ID" value="KAJ1901444.1"/>
    <property type="molecule type" value="Genomic_DNA"/>
</dbReference>
<name>A0ACC1IV21_9FUNG</name>
<sequence>MPSHVAQDADEETVTLYVKYSMDKPSAAFMQMPVFTKAKPSMTKCHVLFDNLSNNLLNIVSIGMQLPTPLKHVMFLHDAKLVLSVDMESFFMQLFQAAYITDFKTYDGSSMGKVHTGRMVQDNSESPAITQAFLTHMLSNMPQVKMRIMSYVDNVYLKSLTGNEAEHVNDIGHLFCCLSHPNVTMNMIRTFWCANTGVEALGHMWSADCT</sequence>
<reference evidence="1" key="1">
    <citation type="submission" date="2022-07" db="EMBL/GenBank/DDBJ databases">
        <title>Phylogenomic reconstructions and comparative analyses of Kickxellomycotina fungi.</title>
        <authorList>
            <person name="Reynolds N.K."/>
            <person name="Stajich J.E."/>
            <person name="Barry K."/>
            <person name="Grigoriev I.V."/>
            <person name="Crous P."/>
            <person name="Smith M.E."/>
        </authorList>
    </citation>
    <scope>NUCLEOTIDE SEQUENCE</scope>
    <source>
        <strain evidence="1">Benny 63K</strain>
    </source>
</reference>
<organism evidence="1 2">
    <name type="scientific">Kickxella alabastrina</name>
    <dbReference type="NCBI Taxonomy" id="61397"/>
    <lineage>
        <taxon>Eukaryota</taxon>
        <taxon>Fungi</taxon>
        <taxon>Fungi incertae sedis</taxon>
        <taxon>Zoopagomycota</taxon>
        <taxon>Kickxellomycotina</taxon>
        <taxon>Kickxellomycetes</taxon>
        <taxon>Kickxellales</taxon>
        <taxon>Kickxellaceae</taxon>
        <taxon>Kickxella</taxon>
    </lineage>
</organism>
<proteinExistence type="predicted"/>
<evidence type="ECO:0000313" key="2">
    <source>
        <dbReference type="Proteomes" id="UP001150581"/>
    </source>
</evidence>
<gene>
    <name evidence="1" type="ORF">LPJ66_000772</name>
</gene>
<comment type="caution">
    <text evidence="1">The sequence shown here is derived from an EMBL/GenBank/DDBJ whole genome shotgun (WGS) entry which is preliminary data.</text>
</comment>